<protein>
    <submittedName>
        <fullName evidence="3">T9SS type A sorting domain-containing protein</fullName>
    </submittedName>
</protein>
<dbReference type="NCBIfam" id="TIGR03803">
    <property type="entry name" value="Gloeo_Verruco"/>
    <property type="match status" value="10"/>
</dbReference>
<keyword evidence="1" id="KW-0732">Signal</keyword>
<dbReference type="InterPro" id="IPR011043">
    <property type="entry name" value="Gal_Oxase/kelch_b-propeller"/>
</dbReference>
<dbReference type="EMBL" id="CP136051">
    <property type="protein sequence ID" value="WOK05240.1"/>
    <property type="molecule type" value="Genomic_DNA"/>
</dbReference>
<evidence type="ECO:0000259" key="2">
    <source>
        <dbReference type="Pfam" id="PF18962"/>
    </source>
</evidence>
<dbReference type="InterPro" id="IPR025667">
    <property type="entry name" value="SprB_repeat"/>
</dbReference>
<dbReference type="SUPFAM" id="SSF75011">
    <property type="entry name" value="3-carboxy-cis,cis-mucoante lactonizing enzyme"/>
    <property type="match status" value="1"/>
</dbReference>
<evidence type="ECO:0000256" key="1">
    <source>
        <dbReference type="SAM" id="SignalP"/>
    </source>
</evidence>
<dbReference type="SUPFAM" id="SSF48726">
    <property type="entry name" value="Immunoglobulin"/>
    <property type="match status" value="1"/>
</dbReference>
<dbReference type="Proteomes" id="UP001302349">
    <property type="component" value="Chromosome"/>
</dbReference>
<dbReference type="SUPFAM" id="SSF63829">
    <property type="entry name" value="Calcium-dependent phosphotriesterase"/>
    <property type="match status" value="1"/>
</dbReference>
<name>A0ABZ0ILQ6_9BACT</name>
<gene>
    <name evidence="3" type="ORF">RT717_19350</name>
</gene>
<dbReference type="NCBIfam" id="TIGR04183">
    <property type="entry name" value="Por_Secre_tail"/>
    <property type="match status" value="1"/>
</dbReference>
<dbReference type="InterPro" id="IPR022519">
    <property type="entry name" value="Gloeo/Verruco_rpt"/>
</dbReference>
<proteinExistence type="predicted"/>
<accession>A0ABZ0ILQ6</accession>
<dbReference type="Pfam" id="PF13573">
    <property type="entry name" value="SprB"/>
    <property type="match status" value="5"/>
</dbReference>
<dbReference type="Pfam" id="PF18962">
    <property type="entry name" value="Por_Secre_tail"/>
    <property type="match status" value="1"/>
</dbReference>
<evidence type="ECO:0000313" key="4">
    <source>
        <dbReference type="Proteomes" id="UP001302349"/>
    </source>
</evidence>
<reference evidence="3 4" key="1">
    <citation type="journal article" date="2023" name="Microbiol. Resour. Announc.">
        <title>Complete Genome Sequence of Imperialibacter roseus strain P4T.</title>
        <authorList>
            <person name="Tizabi D.R."/>
            <person name="Bachvaroff T."/>
            <person name="Hill R.T."/>
        </authorList>
    </citation>
    <scope>NUCLEOTIDE SEQUENCE [LARGE SCALE GENOMIC DNA]</scope>
    <source>
        <strain evidence="3 4">P4T</strain>
    </source>
</reference>
<dbReference type="Gene3D" id="2.60.40.740">
    <property type="match status" value="2"/>
</dbReference>
<keyword evidence="4" id="KW-1185">Reference proteome</keyword>
<organism evidence="3 4">
    <name type="scientific">Imperialibacter roseus</name>
    <dbReference type="NCBI Taxonomy" id="1324217"/>
    <lineage>
        <taxon>Bacteria</taxon>
        <taxon>Pseudomonadati</taxon>
        <taxon>Bacteroidota</taxon>
        <taxon>Cytophagia</taxon>
        <taxon>Cytophagales</taxon>
        <taxon>Flammeovirgaceae</taxon>
        <taxon>Imperialibacter</taxon>
    </lineage>
</organism>
<dbReference type="InterPro" id="IPR013783">
    <property type="entry name" value="Ig-like_fold"/>
</dbReference>
<feature type="signal peptide" evidence="1">
    <location>
        <begin position="1"/>
        <end position="28"/>
    </location>
</feature>
<feature type="domain" description="Secretion system C-terminal sorting" evidence="2">
    <location>
        <begin position="1305"/>
        <end position="1373"/>
    </location>
</feature>
<feature type="chain" id="PRO_5045584658" evidence="1">
    <location>
        <begin position="29"/>
        <end position="1375"/>
    </location>
</feature>
<dbReference type="InterPro" id="IPR026444">
    <property type="entry name" value="Secre_tail"/>
</dbReference>
<dbReference type="Gene3D" id="2.60.40.10">
    <property type="entry name" value="Immunoglobulins"/>
    <property type="match status" value="1"/>
</dbReference>
<evidence type="ECO:0000313" key="3">
    <source>
        <dbReference type="EMBL" id="WOK05240.1"/>
    </source>
</evidence>
<dbReference type="RefSeq" id="WP_317488002.1">
    <property type="nucleotide sequence ID" value="NZ_CP136051.1"/>
</dbReference>
<sequence length="1375" mass="144624">MKSKTKFLAFVGCVAVNFLMVSPLAAQSYVYGVTEQSENGTLGGNIYRFTPQDKISEIVATMPVENKGSHPVSSMIKHSNGFYYGTTGDYAGLIYRFDLESNQYTVIHEFDANDNVNGWRAAGGVIEGSDGKLYGMATYGGYSEYGLIYSYDLAQNSYSVLYEFGTGPNDEGSYPKGRLLEFSPGVFYGMTESGGVYDQGQLFKYDLVNDAYTSVAEFFSYNGYLPTGTPQKMGSDKIIGVTKLGGAYGNGVLFEYNITTANYGVLVDFSSTTSGRFPNEPLVASDGNIYGTTSEGGNSSGGVFYKYDVGVGQLDVLHNFDSDDNLGNRAFGHLVESPSGRIYGTTERANNGLYQYHGNIFEYDLTNETLSNRHSFDAKNGKGPKNGLTVISSGVFLGTTYEGGASGLGTIFKYDANQHDFTKLIDFSHAPFGSSPKGGLTATASPNGLFYGVCYSGGPDENSGTIYSFDPTSNELALVHDFVYEEGGYPTSGLILTTDSILYGVTSEGGNLSGNLALGTLYSFDLKSGVYTQLYNLPLSNGEKSELILLNNKLYGTVNDGGQYNKGMIYEYDLTSGVFSIIYEFDAEGYLPVGHPIVASDGKLYGMTKAGGSGNYGVIYSFSINSSAYTVEHEFVAGLAGGSPAGTLVEGANGIFYGTTENGGDQTGGILFRFTLASGNISVLREFSDGFDAYFPFGELTLSSEGILYGQTSQQQQNISDAIGGIFTYDLNNSTYARLTDFPGDIPNDALNTYCLYPVYDVVGSKQVSLCPGEDLAISVSTDNTDTFVWKKDGVVVPAATANIFFKSAATVSDAGTYTFELTNACGTISGEVKVFVSDISASFTKTDILCFGEATGVIAIVPSGGVAGYEFSLDGINFQTSDFTELAAGTYDITIRDANNCSIEIQQTLSQPAAALSASFTSSAVDCNSNNTGSIEVDANGGVGPYEYSLDGANFVSFASFGALPAGAYPVTVRDANGCSVTETVDVIEPVALSVALVEQPISCVGLVDGSLSATGQGGTAPYEYSIDGTNFQSDVLFGQLTAGDYTITIKDANGCIASADASIIEPEVFTVSASVANASCHGTASGSISIAVTGPDATAYTYSIDGEAFQDTPTFGSLVSGSYTISVKSAAGCVVETDATVSQPDQLLASTTVVNTTCGENNGSVSISAAGGSGTYSYSLEGSDFVADTSFAGLAAGNHTVQVKDEAGCVTDVAFTVAASTGIALTLTEAEGLVTATAEGGTAPYQFSINGAEFQEGNVFNLAPGDYSISAQDANGCGAGQEITIEVETGIGDQFLQNEMLAYPNPSSQSITFNATTIKTVRLFDLSGNKVMTVNNYRTRESIDLSHLVPGVVIVELELSTGKRIKQRLIIER</sequence>
<dbReference type="SUPFAM" id="SSF50965">
    <property type="entry name" value="Galactose oxidase, central domain"/>
    <property type="match status" value="1"/>
</dbReference>
<dbReference type="InterPro" id="IPR036179">
    <property type="entry name" value="Ig-like_dom_sf"/>
</dbReference>